<dbReference type="SMART" id="SM00871">
    <property type="entry name" value="AraC_E_bind"/>
    <property type="match status" value="1"/>
</dbReference>
<sequence>MNTFQPNRYEHGHSMLLAGLRHHHNYNEAAANIPMQWRTFVQQLPLPSQTQDTTYGVMCGHDASSFEYMTSVEVSSFDGLSAETGRVRIGPVRYAVFVHSGAIVGIRETWQKIYDWLLHSSYESAHTPDFERYDERFDPQTGMGEVEIWVGVVHRTD</sequence>
<keyword evidence="3" id="KW-1185">Reference proteome</keyword>
<organism evidence="2 3">
    <name type="scientific">Ephemeroptericola cinctiostellae</name>
    <dbReference type="NCBI Taxonomy" id="2268024"/>
    <lineage>
        <taxon>Bacteria</taxon>
        <taxon>Pseudomonadati</taxon>
        <taxon>Pseudomonadota</taxon>
        <taxon>Betaproteobacteria</taxon>
        <taxon>Burkholderiales</taxon>
        <taxon>Burkholderiaceae</taxon>
        <taxon>Ephemeroptericola</taxon>
    </lineage>
</organism>
<protein>
    <recommendedName>
        <fullName evidence="1">AraC effector-binding domain-containing protein</fullName>
    </recommendedName>
</protein>
<dbReference type="PANTHER" id="PTHR36444">
    <property type="entry name" value="TRANSCRIPTIONAL REGULATOR PROTEIN YOBU-RELATED"/>
    <property type="match status" value="1"/>
</dbReference>
<dbReference type="InterPro" id="IPR053182">
    <property type="entry name" value="YobU-like_regulator"/>
</dbReference>
<evidence type="ECO:0000313" key="2">
    <source>
        <dbReference type="EMBL" id="AXF84509.1"/>
    </source>
</evidence>
<dbReference type="EMBL" id="CP031124">
    <property type="protein sequence ID" value="AXF84509.1"/>
    <property type="molecule type" value="Genomic_DNA"/>
</dbReference>
<dbReference type="Gene3D" id="3.20.80.10">
    <property type="entry name" value="Regulatory factor, effector binding domain"/>
    <property type="match status" value="1"/>
</dbReference>
<dbReference type="RefSeq" id="WP_114563864.1">
    <property type="nucleotide sequence ID" value="NZ_CP031124.1"/>
</dbReference>
<dbReference type="AlphaFoldDB" id="A0A345D821"/>
<evidence type="ECO:0000259" key="1">
    <source>
        <dbReference type="SMART" id="SM00871"/>
    </source>
</evidence>
<evidence type="ECO:0000313" key="3">
    <source>
        <dbReference type="Proteomes" id="UP000252182"/>
    </source>
</evidence>
<reference evidence="3" key="1">
    <citation type="submission" date="2018-07" db="EMBL/GenBank/DDBJ databases">
        <authorList>
            <person name="Kim H."/>
        </authorList>
    </citation>
    <scope>NUCLEOTIDE SEQUENCE [LARGE SCALE GENOMIC DNA]</scope>
    <source>
        <strain evidence="3">F02</strain>
    </source>
</reference>
<dbReference type="InterPro" id="IPR029441">
    <property type="entry name" value="Cass2"/>
</dbReference>
<feature type="domain" description="AraC effector-binding" evidence="1">
    <location>
        <begin position="6"/>
        <end position="153"/>
    </location>
</feature>
<dbReference type="InterPro" id="IPR011256">
    <property type="entry name" value="Reg_factor_effector_dom_sf"/>
</dbReference>
<dbReference type="InterPro" id="IPR010499">
    <property type="entry name" value="AraC_E-bd"/>
</dbReference>
<dbReference type="SUPFAM" id="SSF55136">
    <property type="entry name" value="Probable bacterial effector-binding domain"/>
    <property type="match status" value="1"/>
</dbReference>
<name>A0A345D821_9BURK</name>
<dbReference type="PANTHER" id="PTHR36444:SF2">
    <property type="entry name" value="TRANSCRIPTIONAL REGULATOR PROTEIN YOBU-RELATED"/>
    <property type="match status" value="1"/>
</dbReference>
<dbReference type="OrthoDB" id="282744at2"/>
<proteinExistence type="predicted"/>
<dbReference type="Proteomes" id="UP000252182">
    <property type="component" value="Chromosome"/>
</dbReference>
<accession>A0A345D821</accession>
<gene>
    <name evidence="2" type="ORF">DTO96_100217</name>
</gene>
<dbReference type="Pfam" id="PF14526">
    <property type="entry name" value="Cass2"/>
    <property type="match status" value="1"/>
</dbReference>
<dbReference type="KEGG" id="hyf:DTO96_100217"/>